<dbReference type="EMBL" id="AWUW01000075">
    <property type="protein sequence ID" value="ERJ66571.1"/>
    <property type="molecule type" value="Genomic_DNA"/>
</dbReference>
<sequence length="46" mass="5313">MIFEQIIIFVVSLFSQGIAFRFSNVVATHSSETSSFIRNRVNCFRL</sequence>
<name>A0A0E2LQS5_PORGN</name>
<dbReference type="PATRIC" id="fig|1227271.3.peg.944"/>
<comment type="caution">
    <text evidence="1">The sequence shown here is derived from an EMBL/GenBank/DDBJ whole genome shotgun (WGS) entry which is preliminary data.</text>
</comment>
<dbReference type="Proteomes" id="UP000016630">
    <property type="component" value="Unassembled WGS sequence"/>
</dbReference>
<organism evidence="1 2">
    <name type="scientific">Porphyromonas gingivalis F0570</name>
    <dbReference type="NCBI Taxonomy" id="1227271"/>
    <lineage>
        <taxon>Bacteria</taxon>
        <taxon>Pseudomonadati</taxon>
        <taxon>Bacteroidota</taxon>
        <taxon>Bacteroidia</taxon>
        <taxon>Bacteroidales</taxon>
        <taxon>Porphyromonadaceae</taxon>
        <taxon>Porphyromonas</taxon>
    </lineage>
</organism>
<evidence type="ECO:0000313" key="1">
    <source>
        <dbReference type="EMBL" id="ERJ66571.1"/>
    </source>
</evidence>
<evidence type="ECO:0000313" key="2">
    <source>
        <dbReference type="Proteomes" id="UP000016630"/>
    </source>
</evidence>
<protein>
    <submittedName>
        <fullName evidence="1">Uncharacterized protein</fullName>
    </submittedName>
</protein>
<dbReference type="HOGENOM" id="CLU_3187194_0_0_10"/>
<dbReference type="AlphaFoldDB" id="A0A0E2LQS5"/>
<gene>
    <name evidence="1" type="ORF">HMPREF1555_01085</name>
</gene>
<proteinExistence type="predicted"/>
<reference evidence="1 2" key="1">
    <citation type="submission" date="2013-06" db="EMBL/GenBank/DDBJ databases">
        <authorList>
            <person name="Weinstock G."/>
            <person name="Sodergren E."/>
            <person name="Lobos E.A."/>
            <person name="Fulton L."/>
            <person name="Fulton R."/>
            <person name="Courtney L."/>
            <person name="Fronick C."/>
            <person name="O'Laughlin M."/>
            <person name="Godfrey J."/>
            <person name="Wilson R.M."/>
            <person name="Miner T."/>
            <person name="Farmer C."/>
            <person name="Delehaunty K."/>
            <person name="Cordes M."/>
            <person name="Minx P."/>
            <person name="Tomlinson C."/>
            <person name="Chen J."/>
            <person name="Wollam A."/>
            <person name="Pepin K.H."/>
            <person name="Bhonagiri V."/>
            <person name="Zhang X."/>
            <person name="Warren W."/>
            <person name="Mitreva M."/>
            <person name="Mardis E.R."/>
            <person name="Wilson R.K."/>
        </authorList>
    </citation>
    <scope>NUCLEOTIDE SEQUENCE [LARGE SCALE GENOMIC DNA]</scope>
    <source>
        <strain evidence="1 2">F0570</strain>
    </source>
</reference>
<accession>A0A0E2LQS5</accession>